<feature type="compositionally biased region" description="Acidic residues" evidence="2">
    <location>
        <begin position="620"/>
        <end position="629"/>
    </location>
</feature>
<feature type="region of interest" description="Disordered" evidence="2">
    <location>
        <begin position="620"/>
        <end position="656"/>
    </location>
</feature>
<evidence type="ECO:0000313" key="4">
    <source>
        <dbReference type="EMBL" id="TQV82504.1"/>
    </source>
</evidence>
<dbReference type="InterPro" id="IPR011990">
    <property type="entry name" value="TPR-like_helical_dom_sf"/>
</dbReference>
<name>A0A545TZ68_9GAMM</name>
<protein>
    <recommendedName>
        <fullName evidence="6">Tetratricopeptide repeat protein</fullName>
    </recommendedName>
</protein>
<keyword evidence="1" id="KW-0175">Coiled coil</keyword>
<comment type="caution">
    <text evidence="4">The sequence shown here is derived from an EMBL/GenBank/DDBJ whole genome shotgun (WGS) entry which is preliminary data.</text>
</comment>
<dbReference type="EMBL" id="VHSG01000007">
    <property type="protein sequence ID" value="TQV82504.1"/>
    <property type="molecule type" value="Genomic_DNA"/>
</dbReference>
<keyword evidence="5" id="KW-1185">Reference proteome</keyword>
<dbReference type="Proteomes" id="UP000319732">
    <property type="component" value="Unassembled WGS sequence"/>
</dbReference>
<proteinExistence type="predicted"/>
<feature type="coiled-coil region" evidence="1">
    <location>
        <begin position="517"/>
        <end position="547"/>
    </location>
</feature>
<gene>
    <name evidence="4" type="ORF">FKG94_07135</name>
</gene>
<evidence type="ECO:0000256" key="3">
    <source>
        <dbReference type="SAM" id="SignalP"/>
    </source>
</evidence>
<feature type="compositionally biased region" description="Polar residues" evidence="2">
    <location>
        <begin position="634"/>
        <end position="650"/>
    </location>
</feature>
<reference evidence="4 5" key="1">
    <citation type="submission" date="2019-06" db="EMBL/GenBank/DDBJ databases">
        <title>Whole genome sequence for Cellvibrionaceae sp. R142.</title>
        <authorList>
            <person name="Wang G."/>
        </authorList>
    </citation>
    <scope>NUCLEOTIDE SEQUENCE [LARGE SCALE GENOMIC DNA]</scope>
    <source>
        <strain evidence="4 5">R142</strain>
    </source>
</reference>
<dbReference type="OrthoDB" id="6072288at2"/>
<feature type="chain" id="PRO_5021782796" description="Tetratricopeptide repeat protein" evidence="3">
    <location>
        <begin position="25"/>
        <end position="656"/>
    </location>
</feature>
<keyword evidence="3" id="KW-0732">Signal</keyword>
<evidence type="ECO:0000313" key="5">
    <source>
        <dbReference type="Proteomes" id="UP000319732"/>
    </source>
</evidence>
<evidence type="ECO:0008006" key="6">
    <source>
        <dbReference type="Google" id="ProtNLM"/>
    </source>
</evidence>
<dbReference type="SUPFAM" id="SSF48452">
    <property type="entry name" value="TPR-like"/>
    <property type="match status" value="1"/>
</dbReference>
<accession>A0A545TZ68</accession>
<dbReference type="AlphaFoldDB" id="A0A545TZ68"/>
<evidence type="ECO:0000256" key="2">
    <source>
        <dbReference type="SAM" id="MobiDB-lite"/>
    </source>
</evidence>
<dbReference type="RefSeq" id="WP_142903520.1">
    <property type="nucleotide sequence ID" value="NZ_ML660090.1"/>
</dbReference>
<feature type="signal peptide" evidence="3">
    <location>
        <begin position="1"/>
        <end position="24"/>
    </location>
</feature>
<dbReference type="Gene3D" id="1.25.40.10">
    <property type="entry name" value="Tetratricopeptide repeat domain"/>
    <property type="match status" value="2"/>
</dbReference>
<evidence type="ECO:0000256" key="1">
    <source>
        <dbReference type="SAM" id="Coils"/>
    </source>
</evidence>
<organism evidence="4 5">
    <name type="scientific">Exilibacterium tricleocarpae</name>
    <dbReference type="NCBI Taxonomy" id="2591008"/>
    <lineage>
        <taxon>Bacteria</taxon>
        <taxon>Pseudomonadati</taxon>
        <taxon>Pseudomonadota</taxon>
        <taxon>Gammaproteobacteria</taxon>
        <taxon>Cellvibrionales</taxon>
        <taxon>Cellvibrionaceae</taxon>
        <taxon>Exilibacterium</taxon>
    </lineage>
</organism>
<sequence>MQTPRLVTLFLSLWLSAGSGGAVAAKPLSSVADLRYGVTLYHYYQDHYLAALTELMVAEARGGIKGHGDNPELMAGGISLAFGMERRAGETFTRLLDGSRPRDVRNAAWFYLGKLRYLRSDWDGAEASLGNIRGNFDDELLQELAALQVNLAIKRGGLERARRLLKKGDRYLGNWLPYVHYNLGVAYSRDQDYETAIRHYAALGKLRLMQDADTLEEHLALNDKALTAAGYTLMLQGLHADALGQFTQVRLESPMSNRALLGYGWAAAQTGDYAVALKPWQALSRRSLVHASTQEAVLAVPYAYEKLGSAGEALGAFLNAENVFQQEIARIDQVLEELQNQALLAALRVSEDSNRNWFAIDKTTAVKPHLSYLTELFASNRFQGSVQELRDLLRMQTRLGQWVEKLDAYQLMLDEREIARGKKLQLVAARQLLQQKNRLVAHREALATRIETIAAERDYLAIASADTASLYEIAERARVGMERLEAAGEDIEDYRTPLRRFRGMLLWTASEAFADHLWENRRTLGELDAALQELERNQQRLEGVINTAPDIEPYRQRLQSARARVQSHSDKVNAAVALAESSLRRQVSEEILSQRRRLRHYLAQARLSVARLYDASLEDEISLEEDSPEADAPAQQTPVGGQAAAAQSTAVREGQP</sequence>